<keyword evidence="2" id="KW-0548">Nucleotidyltransferase</keyword>
<sequence length="282" mass="30743">MSSEATLDTSRIDYLIAQSDVASLRVVVVGVGSGGAVVVERLAMCGIRSWALFDPDLLEPVNLVKHPARRSDLFRPKVEITAEWLRDRNPRADVRAYQADVVGLQTFDDEIANADLVVCAVDNAAARSYINHLCVAARLPCVFGSVFRTGLGGEVYAYLPGETGCHDCKLRYVAEQGTDLDNLLELTQEETHHIYGLGEGDFAASGLAVDIGIVATMHAHYIMSLFGAKGSAYLTAPSFNWLTIGLRDVPDLFSVYQCFRMKLRGRHDCLHECGAGYRKGAG</sequence>
<accession>A0ABV6MFS0</accession>
<feature type="domain" description="THIF-type NAD/FAD binding fold" evidence="1">
    <location>
        <begin position="18"/>
        <end position="229"/>
    </location>
</feature>
<dbReference type="Pfam" id="PF00899">
    <property type="entry name" value="ThiF"/>
    <property type="match status" value="1"/>
</dbReference>
<dbReference type="Gene3D" id="3.40.50.720">
    <property type="entry name" value="NAD(P)-binding Rossmann-like Domain"/>
    <property type="match status" value="1"/>
</dbReference>
<keyword evidence="3" id="KW-1185">Reference proteome</keyword>
<name>A0ABV6MFS0_9ACTN</name>
<keyword evidence="2" id="KW-0808">Transferase</keyword>
<dbReference type="PANTHER" id="PTHR10953:SF247">
    <property type="entry name" value="SLL6053 PROTEIN"/>
    <property type="match status" value="1"/>
</dbReference>
<dbReference type="PANTHER" id="PTHR10953">
    <property type="entry name" value="UBIQUITIN-ACTIVATING ENZYME E1"/>
    <property type="match status" value="1"/>
</dbReference>
<protein>
    <submittedName>
        <fullName evidence="2">ThiF family adenylyltransferase</fullName>
    </submittedName>
</protein>
<dbReference type="InterPro" id="IPR045886">
    <property type="entry name" value="ThiF/MoeB/HesA"/>
</dbReference>
<dbReference type="RefSeq" id="WP_377260679.1">
    <property type="nucleotide sequence ID" value="NZ_JBHLUH010000080.1"/>
</dbReference>
<dbReference type="Proteomes" id="UP001589867">
    <property type="component" value="Unassembled WGS sequence"/>
</dbReference>
<reference evidence="2 3" key="1">
    <citation type="submission" date="2024-09" db="EMBL/GenBank/DDBJ databases">
        <authorList>
            <person name="Sun Q."/>
            <person name="Mori K."/>
        </authorList>
    </citation>
    <scope>NUCLEOTIDE SEQUENCE [LARGE SCALE GENOMIC DNA]</scope>
    <source>
        <strain evidence="2 3">TBRC 3947</strain>
    </source>
</reference>
<organism evidence="2 3">
    <name type="scientific">Phytohabitans kaempferiae</name>
    <dbReference type="NCBI Taxonomy" id="1620943"/>
    <lineage>
        <taxon>Bacteria</taxon>
        <taxon>Bacillati</taxon>
        <taxon>Actinomycetota</taxon>
        <taxon>Actinomycetes</taxon>
        <taxon>Micromonosporales</taxon>
        <taxon>Micromonosporaceae</taxon>
    </lineage>
</organism>
<evidence type="ECO:0000313" key="3">
    <source>
        <dbReference type="Proteomes" id="UP001589867"/>
    </source>
</evidence>
<dbReference type="InterPro" id="IPR000594">
    <property type="entry name" value="ThiF_NAD_FAD-bd"/>
</dbReference>
<dbReference type="InterPro" id="IPR035985">
    <property type="entry name" value="Ubiquitin-activating_enz"/>
</dbReference>
<dbReference type="CDD" id="cd01483">
    <property type="entry name" value="E1_enzyme_family"/>
    <property type="match status" value="1"/>
</dbReference>
<dbReference type="SUPFAM" id="SSF69572">
    <property type="entry name" value="Activating enzymes of the ubiquitin-like proteins"/>
    <property type="match status" value="1"/>
</dbReference>
<proteinExistence type="predicted"/>
<dbReference type="GO" id="GO:0016779">
    <property type="term" value="F:nucleotidyltransferase activity"/>
    <property type="evidence" value="ECO:0007669"/>
    <property type="project" value="UniProtKB-KW"/>
</dbReference>
<gene>
    <name evidence="2" type="ORF">ACFFIA_37310</name>
</gene>
<dbReference type="EMBL" id="JBHLUH010000080">
    <property type="protein sequence ID" value="MFC0533282.1"/>
    <property type="molecule type" value="Genomic_DNA"/>
</dbReference>
<comment type="caution">
    <text evidence="2">The sequence shown here is derived from an EMBL/GenBank/DDBJ whole genome shotgun (WGS) entry which is preliminary data.</text>
</comment>
<evidence type="ECO:0000259" key="1">
    <source>
        <dbReference type="Pfam" id="PF00899"/>
    </source>
</evidence>
<evidence type="ECO:0000313" key="2">
    <source>
        <dbReference type="EMBL" id="MFC0533282.1"/>
    </source>
</evidence>